<feature type="domain" description="Serine aminopeptidase S33" evidence="1">
    <location>
        <begin position="127"/>
        <end position="224"/>
    </location>
</feature>
<gene>
    <name evidence="2" type="ORF">IAE60_09705</name>
</gene>
<dbReference type="Proteomes" id="UP000515838">
    <property type="component" value="Chromosome"/>
</dbReference>
<dbReference type="Gene3D" id="3.40.50.1820">
    <property type="entry name" value="alpha/beta hydrolase"/>
    <property type="match status" value="1"/>
</dbReference>
<evidence type="ECO:0000259" key="1">
    <source>
        <dbReference type="Pfam" id="PF12146"/>
    </source>
</evidence>
<protein>
    <submittedName>
        <fullName evidence="2">Alpha/beta fold hydrolase</fullName>
    </submittedName>
</protein>
<proteinExistence type="predicted"/>
<dbReference type="RefSeq" id="WP_187572099.1">
    <property type="nucleotide sequence ID" value="NZ_CP060731.1"/>
</dbReference>
<dbReference type="SUPFAM" id="SSF53474">
    <property type="entry name" value="alpha/beta-Hydrolases"/>
    <property type="match status" value="1"/>
</dbReference>
<dbReference type="PANTHER" id="PTHR43265:SF1">
    <property type="entry name" value="ESTERASE ESTD"/>
    <property type="match status" value="1"/>
</dbReference>
<dbReference type="GeneID" id="81471243"/>
<dbReference type="PANTHER" id="PTHR43265">
    <property type="entry name" value="ESTERASE ESTD"/>
    <property type="match status" value="1"/>
</dbReference>
<dbReference type="EMBL" id="CP060731">
    <property type="protein sequence ID" value="QNN76251.1"/>
    <property type="molecule type" value="Genomic_DNA"/>
</dbReference>
<dbReference type="InterPro" id="IPR053145">
    <property type="entry name" value="AB_hydrolase_Est10"/>
</dbReference>
<dbReference type="GO" id="GO:0052689">
    <property type="term" value="F:carboxylic ester hydrolase activity"/>
    <property type="evidence" value="ECO:0007669"/>
    <property type="project" value="TreeGrafter"/>
</dbReference>
<keyword evidence="2" id="KW-0378">Hydrolase</keyword>
<dbReference type="InterPro" id="IPR029058">
    <property type="entry name" value="AB_hydrolase_fold"/>
</dbReference>
<evidence type="ECO:0000313" key="3">
    <source>
        <dbReference type="Proteomes" id="UP000515838"/>
    </source>
</evidence>
<accession>A0A7G9T826</accession>
<evidence type="ECO:0000313" key="2">
    <source>
        <dbReference type="EMBL" id="QNN76251.1"/>
    </source>
</evidence>
<dbReference type="InterPro" id="IPR022742">
    <property type="entry name" value="Hydrolase_4"/>
</dbReference>
<organism evidence="2 3">
    <name type="scientific">Pseudoxanthomonas mexicana</name>
    <dbReference type="NCBI Taxonomy" id="128785"/>
    <lineage>
        <taxon>Bacteria</taxon>
        <taxon>Pseudomonadati</taxon>
        <taxon>Pseudomonadota</taxon>
        <taxon>Gammaproteobacteria</taxon>
        <taxon>Lysobacterales</taxon>
        <taxon>Lysobacteraceae</taxon>
        <taxon>Pseudoxanthomonas</taxon>
    </lineage>
</organism>
<dbReference type="AlphaFoldDB" id="A0A7G9T826"/>
<sequence length="434" mass="47345">MLVAVLLPSEARSADAPACHAGAYRLLDGNVVGIDRLSEPAQLRWRRVDGTTGLLSPADGAWRSTTGWTSRPDGKVVRFGECADARITFDGQAGSKIAFDITETRFAGKGEQLRGRLVLPQGDRPVPIAVIVHGSEDYSGVDLYAAQHMFPAQGVGVFVYDKRGTGQSTGTYTQHFHLLSDDAVAALHEARRLAGPRAARIGFLGGSQAGWVAPLAASKTDHAAFVVVGYGMADSPLAEDRDQVMLDLRRAGYGEEVMAKAREITEATAAVVASRREADWERLEVLRRRYGGEPWYPAIRGEFSGLLLQHTREQIEATAAQHDKGTTWNYDTMPVLRALRIPQLWILAGADREAPPEETLRRLVALGEAGHPITTVVFPGTDHGIREFETGDDDTRTYTRIADGYQRMQVDWILTGTLPHAPYGRAQVVAQPGR</sequence>
<reference evidence="2 3" key="1">
    <citation type="submission" date="2020-08" db="EMBL/GenBank/DDBJ databases">
        <title>Streptomycin Non-resistant strain, P. mexicana.</title>
        <authorList>
            <person name="Ganesh-Kumar S."/>
            <person name="Zhe T."/>
            <person name="Yu Z."/>
            <person name="Min Y."/>
        </authorList>
    </citation>
    <scope>NUCLEOTIDE SEQUENCE [LARGE SCALE GENOMIC DNA]</scope>
    <source>
        <strain evidence="2 3">GTZY2</strain>
    </source>
</reference>
<dbReference type="Pfam" id="PF12146">
    <property type="entry name" value="Hydrolase_4"/>
    <property type="match status" value="1"/>
</dbReference>
<name>A0A7G9T826_PSEMX</name>